<dbReference type="PANTHER" id="PTHR12542">
    <property type="entry name" value="EXOCYST COMPLEX PROTEIN EXO70"/>
    <property type="match status" value="1"/>
</dbReference>
<accession>A0ABC9GBY0</accession>
<reference evidence="7" key="1">
    <citation type="submission" date="2024-06" db="EMBL/GenBank/DDBJ databases">
        <authorList>
            <person name="Ryan C."/>
        </authorList>
    </citation>
    <scope>NUCLEOTIDE SEQUENCE [LARGE SCALE GENOMIC DNA]</scope>
</reference>
<dbReference type="EMBL" id="OZ075119">
    <property type="protein sequence ID" value="CAL5092370.1"/>
    <property type="molecule type" value="Genomic_DNA"/>
</dbReference>
<dbReference type="AlphaFoldDB" id="A0ABC9GBY0"/>
<comment type="function">
    <text evidence="3">Component of the exocyst complex.</text>
</comment>
<evidence type="ECO:0000256" key="4">
    <source>
        <dbReference type="SAM" id="MobiDB-lite"/>
    </source>
</evidence>
<gene>
    <name evidence="6" type="ORF">URODEC1_LOCUS114863</name>
</gene>
<keyword evidence="3" id="KW-0653">Protein transport</keyword>
<dbReference type="InterPro" id="IPR046364">
    <property type="entry name" value="Exo70_C"/>
</dbReference>
<dbReference type="Gene3D" id="1.20.1280.170">
    <property type="entry name" value="Exocyst complex component Exo70"/>
    <property type="match status" value="1"/>
</dbReference>
<feature type="compositionally biased region" description="Low complexity" evidence="4">
    <location>
        <begin position="40"/>
        <end position="55"/>
    </location>
</feature>
<evidence type="ECO:0000259" key="5">
    <source>
        <dbReference type="Pfam" id="PF03081"/>
    </source>
</evidence>
<feature type="region of interest" description="Disordered" evidence="4">
    <location>
        <begin position="40"/>
        <end position="59"/>
    </location>
</feature>
<reference evidence="6 7" key="2">
    <citation type="submission" date="2024-10" db="EMBL/GenBank/DDBJ databases">
        <authorList>
            <person name="Ryan C."/>
        </authorList>
    </citation>
    <scope>NUCLEOTIDE SEQUENCE [LARGE SCALE GENOMIC DNA]</scope>
</reference>
<sequence length="531" mass="58592">MDAGGGSSTERIGAVAGAQPPQRPSWRPRHLVAYAATTSSGSTYTSGSSHLQSSSGDGGLAPPVALSTLLELEEEREKTCRHIRSLVQEFSAAVSDKEATTLVLERFFSDLGISWVVSIATNGKSPAAAFVFPRRLGDLARSWIDALTAIRLSIFTYFDGLCNQEEGTSSSLHAASDLARFLQSTLLKMIPFADAVVSAKVNGACIQHNLWEAMVPGEDKLHALIGVRHALSEASAHIQMWSLCAFFQGSGEIVEQMSSLLSAKLAKLDEAVWDTVDALRSSIVTPPTPDNHNAADSMDSQALELERTPVIHKATRSIVNCINVISADYGLVSRIIVSKAASLGKHHVPQENRMCRPFNADPLAMLIWEMVSCLQENLARVSQPFSDKSLRFLFLLNNTHFMWQQLHHPSSYGLELYVPGLASKIDEHIQRYLQASWIPVVSRLHGPIPTPHCFGRYKSTLAKFEADFQKTYTAQKLRKVPDPELRRRLRKAIIETVIPAFAKYQEDNKMTSSRVIQQEPLQDMLQGLFEG</sequence>
<dbReference type="Proteomes" id="UP001497457">
    <property type="component" value="Chromosome 9rd"/>
</dbReference>
<dbReference type="GO" id="GO:0015031">
    <property type="term" value="P:protein transport"/>
    <property type="evidence" value="ECO:0007669"/>
    <property type="project" value="UniProtKB-KW"/>
</dbReference>
<evidence type="ECO:0000256" key="1">
    <source>
        <dbReference type="ARBA" id="ARBA00006756"/>
    </source>
</evidence>
<keyword evidence="3" id="KW-0268">Exocytosis</keyword>
<evidence type="ECO:0000256" key="2">
    <source>
        <dbReference type="ARBA" id="ARBA00022448"/>
    </source>
</evidence>
<feature type="domain" description="Exocyst complex subunit Exo70 C-terminal" evidence="5">
    <location>
        <begin position="255"/>
        <end position="509"/>
    </location>
</feature>
<dbReference type="GO" id="GO:0006887">
    <property type="term" value="P:exocytosis"/>
    <property type="evidence" value="ECO:0007669"/>
    <property type="project" value="UniProtKB-KW"/>
</dbReference>
<name>A0ABC9GBY0_9POAL</name>
<evidence type="ECO:0000313" key="7">
    <source>
        <dbReference type="Proteomes" id="UP001497457"/>
    </source>
</evidence>
<protein>
    <recommendedName>
        <fullName evidence="3">Exocyst subunit Exo70 family protein</fullName>
    </recommendedName>
</protein>
<evidence type="ECO:0000256" key="3">
    <source>
        <dbReference type="RuleBase" id="RU365026"/>
    </source>
</evidence>
<dbReference type="PANTHER" id="PTHR12542:SF170">
    <property type="entry name" value="EXOCYST SUBUNIT EXO70 FAMILY PROTEIN"/>
    <property type="match status" value="1"/>
</dbReference>
<dbReference type="InterPro" id="IPR004140">
    <property type="entry name" value="Exo70"/>
</dbReference>
<evidence type="ECO:0000313" key="6">
    <source>
        <dbReference type="EMBL" id="CAL5092370.1"/>
    </source>
</evidence>
<proteinExistence type="inferred from homology"/>
<dbReference type="Pfam" id="PF03081">
    <property type="entry name" value="Exo70_C"/>
    <property type="match status" value="1"/>
</dbReference>
<dbReference type="InterPro" id="IPR016159">
    <property type="entry name" value="Cullin_repeat-like_dom_sf"/>
</dbReference>
<dbReference type="SUPFAM" id="SSF74788">
    <property type="entry name" value="Cullin repeat-like"/>
    <property type="match status" value="1"/>
</dbReference>
<keyword evidence="7" id="KW-1185">Reference proteome</keyword>
<feature type="region of interest" description="Disordered" evidence="4">
    <location>
        <begin position="1"/>
        <end position="28"/>
    </location>
</feature>
<comment type="similarity">
    <text evidence="1 3">Belongs to the EXO70 family.</text>
</comment>
<organism evidence="6 7">
    <name type="scientific">Urochloa decumbens</name>
    <dbReference type="NCBI Taxonomy" id="240449"/>
    <lineage>
        <taxon>Eukaryota</taxon>
        <taxon>Viridiplantae</taxon>
        <taxon>Streptophyta</taxon>
        <taxon>Embryophyta</taxon>
        <taxon>Tracheophyta</taxon>
        <taxon>Spermatophyta</taxon>
        <taxon>Magnoliopsida</taxon>
        <taxon>Liliopsida</taxon>
        <taxon>Poales</taxon>
        <taxon>Poaceae</taxon>
        <taxon>PACMAD clade</taxon>
        <taxon>Panicoideae</taxon>
        <taxon>Panicodae</taxon>
        <taxon>Paniceae</taxon>
        <taxon>Melinidinae</taxon>
        <taxon>Urochloa</taxon>
    </lineage>
</organism>
<keyword evidence="2 3" id="KW-0813">Transport</keyword>